<dbReference type="InterPro" id="IPR002937">
    <property type="entry name" value="Amino_oxidase"/>
</dbReference>
<dbReference type="PANTHER" id="PTHR10668:SF103">
    <property type="entry name" value="PYRIDINE NUCLEOTIDE-DISULFIDE OXIDOREDUCTASE DOMAIN-CONTAINING PROTEIN 2"/>
    <property type="match status" value="1"/>
</dbReference>
<evidence type="ECO:0000259" key="4">
    <source>
        <dbReference type="Pfam" id="PF01593"/>
    </source>
</evidence>
<accession>A0ABS8PAR9</accession>
<evidence type="ECO:0000313" key="6">
    <source>
        <dbReference type="Proteomes" id="UP001199469"/>
    </source>
</evidence>
<proteinExistence type="predicted"/>
<dbReference type="Gene3D" id="3.50.50.60">
    <property type="entry name" value="FAD/NAD(P)-binding domain"/>
    <property type="match status" value="2"/>
</dbReference>
<evidence type="ECO:0000256" key="2">
    <source>
        <dbReference type="ARBA" id="ARBA00038825"/>
    </source>
</evidence>
<dbReference type="Proteomes" id="UP001199469">
    <property type="component" value="Unassembled WGS sequence"/>
</dbReference>
<protein>
    <recommendedName>
        <fullName evidence="3">Pyridine nucleotide-disulfide oxidoreductase domain-containing protein 2</fullName>
    </recommendedName>
</protein>
<name>A0ABS8PAR9_9PSEU</name>
<evidence type="ECO:0000256" key="1">
    <source>
        <dbReference type="ARBA" id="ARBA00037217"/>
    </source>
</evidence>
<evidence type="ECO:0000256" key="3">
    <source>
        <dbReference type="ARBA" id="ARBA00040298"/>
    </source>
</evidence>
<dbReference type="PANTHER" id="PTHR10668">
    <property type="entry name" value="PHYTOENE DEHYDROGENASE"/>
    <property type="match status" value="1"/>
</dbReference>
<reference evidence="5 6" key="1">
    <citation type="submission" date="2021-11" db="EMBL/GenBank/DDBJ databases">
        <title>Draft genome sequence of Actinomycetospora sp. SF1 isolated from the rhizosphere soil.</title>
        <authorList>
            <person name="Duangmal K."/>
            <person name="Chantavorakit T."/>
        </authorList>
    </citation>
    <scope>NUCLEOTIDE SEQUENCE [LARGE SCALE GENOMIC DNA]</scope>
    <source>
        <strain evidence="5 6">TBRC 5722</strain>
    </source>
</reference>
<gene>
    <name evidence="5" type="ORF">LQ327_18330</name>
</gene>
<comment type="subunit">
    <text evidence="2">Interacts with COX5B; this interaction may contribute to localize PYROXD2 to the inner face of the inner mitochondrial membrane.</text>
</comment>
<feature type="domain" description="Amine oxidase" evidence="4">
    <location>
        <begin position="16"/>
        <end position="298"/>
    </location>
</feature>
<evidence type="ECO:0000313" key="5">
    <source>
        <dbReference type="EMBL" id="MCD2195329.1"/>
    </source>
</evidence>
<comment type="caution">
    <text evidence="5">The sequence shown here is derived from an EMBL/GenBank/DDBJ whole genome shotgun (WGS) entry which is preliminary data.</text>
</comment>
<dbReference type="Pfam" id="PF01593">
    <property type="entry name" value="Amino_oxidase"/>
    <property type="match status" value="1"/>
</dbReference>
<dbReference type="InterPro" id="IPR036188">
    <property type="entry name" value="FAD/NAD-bd_sf"/>
</dbReference>
<sequence>MDEVFDHIVIGAGHNGLTAAVTLAEAGHHVAVVERLPEPGGLTTALPRVEAAPEHLLHVGAMDDMFMSGTSLAGDLRLADHGLESISLEQPYGWMGEEGETLVLHRDLERTLDEIRYFSPRDARTYAELHRTLDWLVGLQARLGARHPRDLGRLDLLKIAMSAGASRRTRSLLGRMLSSSIFELVADTFSSDAMRGLCAYWCSMFGPANLDGSGLYLVGFAAVHRGAGVQRPRGGMSAMIEALASSVRSRGGEVRCGHGVERIVVDRGRATGVRLDDGSELWARRAVLSSCAPQHTLGPMLDDGVLDPADRIKVSMLPANAANVSLFKIDMAVGGRLSYPRAQAVRARRDDLDLRPTTFMTGTLEDHVAQFHAMNAGRNVSDPPVYLAILSATDPTLAPDGQDVLYMLSNCAARPSAGWDAEKDGYSKAMTAGAERYLDGLDAEIGRVEHSPLDLERVFSLPNGCFFHVDMTPTRLGMNRPAAGLGGYDTPVEGLYLAGSGVHPGGGVSGWPGRLAARHALAAR</sequence>
<keyword evidence="6" id="KW-1185">Reference proteome</keyword>
<dbReference type="RefSeq" id="WP_230736344.1">
    <property type="nucleotide sequence ID" value="NZ_JAJNDB010000004.1"/>
</dbReference>
<dbReference type="EMBL" id="JAJNDB010000004">
    <property type="protein sequence ID" value="MCD2195329.1"/>
    <property type="molecule type" value="Genomic_DNA"/>
</dbReference>
<dbReference type="SUPFAM" id="SSF51905">
    <property type="entry name" value="FAD/NAD(P)-binding domain"/>
    <property type="match status" value="1"/>
</dbReference>
<comment type="function">
    <text evidence="1">Probable oxidoreductase that may play a role as regulator of mitochondrial function.</text>
</comment>
<organism evidence="5 6">
    <name type="scientific">Actinomycetospora endophytica</name>
    <dbReference type="NCBI Taxonomy" id="2291215"/>
    <lineage>
        <taxon>Bacteria</taxon>
        <taxon>Bacillati</taxon>
        <taxon>Actinomycetota</taxon>
        <taxon>Actinomycetes</taxon>
        <taxon>Pseudonocardiales</taxon>
        <taxon>Pseudonocardiaceae</taxon>
        <taxon>Actinomycetospora</taxon>
    </lineage>
</organism>